<proteinExistence type="predicted"/>
<name>A0A8S5QSC3_9CAUD</name>
<sequence length="45" mass="5402">MICSRSGRTTTIRIKSWHLKLILTNFDRIKLDERAYIKYEMSTLV</sequence>
<protein>
    <submittedName>
        <fullName evidence="1">Uncharacterized protein</fullName>
    </submittedName>
</protein>
<dbReference type="EMBL" id="BK015723">
    <property type="protein sequence ID" value="DAE21992.1"/>
    <property type="molecule type" value="Genomic_DNA"/>
</dbReference>
<reference evidence="1" key="1">
    <citation type="journal article" date="2021" name="Proc. Natl. Acad. Sci. U.S.A.">
        <title>A Catalog of Tens of Thousands of Viruses from Human Metagenomes Reveals Hidden Associations with Chronic Diseases.</title>
        <authorList>
            <person name="Tisza M.J."/>
            <person name="Buck C.B."/>
        </authorList>
    </citation>
    <scope>NUCLEOTIDE SEQUENCE</scope>
    <source>
        <strain evidence="1">CtyHC15</strain>
    </source>
</reference>
<accession>A0A8S5QSC3</accession>
<evidence type="ECO:0000313" key="1">
    <source>
        <dbReference type="EMBL" id="DAE21992.1"/>
    </source>
</evidence>
<organism evidence="1">
    <name type="scientific">Siphoviridae sp. ctyHC15</name>
    <dbReference type="NCBI Taxonomy" id="2826524"/>
    <lineage>
        <taxon>Viruses</taxon>
        <taxon>Duplodnaviria</taxon>
        <taxon>Heunggongvirae</taxon>
        <taxon>Uroviricota</taxon>
        <taxon>Caudoviricetes</taxon>
    </lineage>
</organism>